<dbReference type="eggNOG" id="KOG4114">
    <property type="taxonomic scope" value="Eukaryota"/>
</dbReference>
<dbReference type="GO" id="GO:0033617">
    <property type="term" value="P:mitochondrial respiratory chain complex IV assembly"/>
    <property type="evidence" value="ECO:0007669"/>
    <property type="project" value="TreeGrafter"/>
</dbReference>
<dbReference type="EMBL" id="LN609528">
    <property type="protein sequence ID" value="CEF64924.1"/>
    <property type="molecule type" value="Genomic_DNA"/>
</dbReference>
<dbReference type="WormBase" id="SRAE_1000317700">
    <property type="protein sequence ID" value="SRP01506"/>
    <property type="gene ID" value="WBGene00259794"/>
</dbReference>
<reference evidence="7" key="2">
    <citation type="submission" date="2020-12" db="UniProtKB">
        <authorList>
            <consortium name="WormBaseParasite"/>
        </authorList>
    </citation>
    <scope>IDENTIFICATION</scope>
</reference>
<dbReference type="GeneID" id="36377289"/>
<proteinExistence type="inferred from homology"/>
<keyword evidence="4" id="KW-1015">Disulfide bond</keyword>
<evidence type="ECO:0000313" key="8">
    <source>
        <dbReference type="WormBase" id="SRAE_1000317700"/>
    </source>
</evidence>
<accession>A0A090MX71</accession>
<evidence type="ECO:0000256" key="2">
    <source>
        <dbReference type="ARBA" id="ARBA00007785"/>
    </source>
</evidence>
<evidence type="ECO:0000313" key="5">
    <source>
        <dbReference type="EMBL" id="CEF64924.1"/>
    </source>
</evidence>
<evidence type="ECO:0000256" key="3">
    <source>
        <dbReference type="ARBA" id="ARBA00021904"/>
    </source>
</evidence>
<dbReference type="OMA" id="KKTPKEC"/>
<comment type="similarity">
    <text evidence="2">Belongs to the PET191 family.</text>
</comment>
<dbReference type="PANTHER" id="PTHR28627:SF1">
    <property type="entry name" value="CYTOCHROME C OXIDASE ASSEMBLY FACTOR 5"/>
    <property type="match status" value="1"/>
</dbReference>
<gene>
    <name evidence="5 7 8" type="ORF">SRAE_1000317700</name>
</gene>
<dbReference type="Proteomes" id="UP000035682">
    <property type="component" value="Unplaced"/>
</dbReference>
<evidence type="ECO:0000313" key="6">
    <source>
        <dbReference type="Proteomes" id="UP000035682"/>
    </source>
</evidence>
<dbReference type="InterPro" id="IPR018793">
    <property type="entry name" value="Cyt_c_oxidase_assmbl_Pet191"/>
</dbReference>
<evidence type="ECO:0000256" key="1">
    <source>
        <dbReference type="ARBA" id="ARBA00003186"/>
    </source>
</evidence>
<organism evidence="5">
    <name type="scientific">Strongyloides ratti</name>
    <name type="common">Parasitic roundworm</name>
    <dbReference type="NCBI Taxonomy" id="34506"/>
    <lineage>
        <taxon>Eukaryota</taxon>
        <taxon>Metazoa</taxon>
        <taxon>Ecdysozoa</taxon>
        <taxon>Nematoda</taxon>
        <taxon>Chromadorea</taxon>
        <taxon>Rhabditida</taxon>
        <taxon>Tylenchina</taxon>
        <taxon>Panagrolaimomorpha</taxon>
        <taxon>Strongyloidoidea</taxon>
        <taxon>Strongyloididae</taxon>
        <taxon>Strongyloides</taxon>
    </lineage>
</organism>
<dbReference type="CTD" id="36377289"/>
<dbReference type="Pfam" id="PF10203">
    <property type="entry name" value="Pet191_N"/>
    <property type="match status" value="1"/>
</dbReference>
<protein>
    <recommendedName>
        <fullName evidence="3">Cytochrome c oxidase assembly factor 5</fullName>
    </recommendedName>
</protein>
<dbReference type="RefSeq" id="XP_024504125.1">
    <property type="nucleotide sequence ID" value="XM_024650337.1"/>
</dbReference>
<evidence type="ECO:0000313" key="7">
    <source>
        <dbReference type="WBParaSite" id="SRAE_1000317700.1"/>
    </source>
</evidence>
<dbReference type="AlphaFoldDB" id="A0A090MX71"/>
<reference evidence="5 6" key="1">
    <citation type="submission" date="2014-09" db="EMBL/GenBank/DDBJ databases">
        <authorList>
            <person name="Martin A.A."/>
        </authorList>
    </citation>
    <scope>NUCLEOTIDE SEQUENCE</scope>
    <source>
        <strain evidence="6">ED321</strain>
        <strain evidence="5">ED321 Heterogonic</strain>
    </source>
</reference>
<dbReference type="PANTHER" id="PTHR28627">
    <property type="entry name" value="CYTOCHROME C OXIDASE ASSEMBLY FACTOR 5"/>
    <property type="match status" value="1"/>
</dbReference>
<keyword evidence="6" id="KW-1185">Reference proteome</keyword>
<dbReference type="WBParaSite" id="SRAE_1000317700.1">
    <property type="protein sequence ID" value="SRAE_1000317700.1"/>
    <property type="gene ID" value="WBGene00259794"/>
</dbReference>
<comment type="function">
    <text evidence="1">Involved in an early step of the mitochondrial complex IV assembly process.</text>
</comment>
<dbReference type="GO" id="GO:0005739">
    <property type="term" value="C:mitochondrion"/>
    <property type="evidence" value="ECO:0007669"/>
    <property type="project" value="TreeGrafter"/>
</dbReference>
<dbReference type="OrthoDB" id="282149at2759"/>
<evidence type="ECO:0000256" key="4">
    <source>
        <dbReference type="ARBA" id="ARBA00023157"/>
    </source>
</evidence>
<sequence length="94" mass="10574">MASLHSNVRQEFADSNVALQPSSGRSCDKIRQELKRCIKESSCVQVEGRKAKDCLNSRDGGVPDRCYVLLSSFTDCKKSLVDMRSRFRGRKGDM</sequence>
<name>A0A090MX71_STRRB</name>
<dbReference type="STRING" id="34506.A0A090MX71"/>